<dbReference type="EMBL" id="BMVP01000027">
    <property type="protein sequence ID" value="GHB84877.1"/>
    <property type="molecule type" value="Genomic_DNA"/>
</dbReference>
<accession>A0ABQ3F5A4</accession>
<gene>
    <name evidence="1" type="ORF">GCM10010347_64740</name>
</gene>
<keyword evidence="2" id="KW-1185">Reference proteome</keyword>
<proteinExistence type="predicted"/>
<organism evidence="1 2">
    <name type="scientific">Streptomyces cirratus</name>
    <dbReference type="NCBI Taxonomy" id="68187"/>
    <lineage>
        <taxon>Bacteria</taxon>
        <taxon>Bacillati</taxon>
        <taxon>Actinomycetota</taxon>
        <taxon>Actinomycetes</taxon>
        <taxon>Kitasatosporales</taxon>
        <taxon>Streptomycetaceae</taxon>
        <taxon>Streptomyces</taxon>
    </lineage>
</organism>
<protein>
    <submittedName>
        <fullName evidence="1">Uncharacterized protein</fullName>
    </submittedName>
</protein>
<comment type="caution">
    <text evidence="1">The sequence shown here is derived from an EMBL/GenBank/DDBJ whole genome shotgun (WGS) entry which is preliminary data.</text>
</comment>
<sequence>MFLMTHRAVFFRSCPSPWTEDYAVLGGRPVVSPSGAAVPELETDAELAFAFRTAADLLADRWSANGMDDSLVLVVLYNYRHALELGLKVVLRALVDSIRFEVAPGDEEPEVVKKVGKNLPKTHQLSVLTGYLVQLAPMFRMRLHDDVTSLCDELHALDPSGQALRYSMVKGQAGATVPARPDPFYVDVPEFARRAGEACTALDLLLDQITNVQDWQVNLGPDYLRQRN</sequence>
<name>A0ABQ3F5A4_9ACTN</name>
<evidence type="ECO:0000313" key="1">
    <source>
        <dbReference type="EMBL" id="GHB84877.1"/>
    </source>
</evidence>
<evidence type="ECO:0000313" key="2">
    <source>
        <dbReference type="Proteomes" id="UP000642673"/>
    </source>
</evidence>
<dbReference type="Proteomes" id="UP000642673">
    <property type="component" value="Unassembled WGS sequence"/>
</dbReference>
<reference evidence="2" key="1">
    <citation type="journal article" date="2019" name="Int. J. Syst. Evol. Microbiol.">
        <title>The Global Catalogue of Microorganisms (GCM) 10K type strain sequencing project: providing services to taxonomists for standard genome sequencing and annotation.</title>
        <authorList>
            <consortium name="The Broad Institute Genomics Platform"/>
            <consortium name="The Broad Institute Genome Sequencing Center for Infectious Disease"/>
            <person name="Wu L."/>
            <person name="Ma J."/>
        </authorList>
    </citation>
    <scope>NUCLEOTIDE SEQUENCE [LARGE SCALE GENOMIC DNA]</scope>
    <source>
        <strain evidence="2">JCM 4738</strain>
    </source>
</reference>